<gene>
    <name evidence="1" type="ORF">SAMN04487818_110122</name>
</gene>
<proteinExistence type="predicted"/>
<protein>
    <recommendedName>
        <fullName evidence="3">50S ribosome-binding GTPase</fullName>
    </recommendedName>
</protein>
<name>A0A1H9WEY3_9PSEU</name>
<evidence type="ECO:0000313" key="2">
    <source>
        <dbReference type="Proteomes" id="UP000199051"/>
    </source>
</evidence>
<reference evidence="2" key="1">
    <citation type="submission" date="2016-10" db="EMBL/GenBank/DDBJ databases">
        <authorList>
            <person name="Varghese N."/>
            <person name="Submissions S."/>
        </authorList>
    </citation>
    <scope>NUCLEOTIDE SEQUENCE [LARGE SCALE GENOMIC DNA]</scope>
    <source>
        <strain evidence="2">DSM 44260</strain>
    </source>
</reference>
<sequence>MARLAAEHGRSRTSAAIERLAAGRDRPSWRVNVVGEPGVGKSTLVSRVLGREGLSGVELLEAPWQPGGAPLAAVTDTDGVLLAVPATGVWGAGHSRLLEDAVAAHTTSLAVVVTMLDRLTSAERGRVLTYISARVGRIAVLSGPGAAPDDPATAAVRAFLLDSAPPQERAGLRARRIAARLADQCTAMATSAGETIADARRVHSGQSIDRRSSRARTWELLRVQLSDRQLALIGRIGEHLRADRAAVLSRLTADLARVGDERTWWDTHLPNRLRAELMDQAMRAEHHILTGITTDADWLAGQLSDPSPWRPPHTLILRVDPPPTPDTLAKVTTPTEDIAIPLPTRPSGLPRAVEDTTATLINQIWRLLASAYEPLFTHLAERQAHWESEEPPTPTPTTDWHTLAKSATALAGTINAALRNPF</sequence>
<keyword evidence="2" id="KW-1185">Reference proteome</keyword>
<dbReference type="Proteomes" id="UP000199051">
    <property type="component" value="Unassembled WGS sequence"/>
</dbReference>
<organism evidence="1 2">
    <name type="scientific">Actinokineospora terrae</name>
    <dbReference type="NCBI Taxonomy" id="155974"/>
    <lineage>
        <taxon>Bacteria</taxon>
        <taxon>Bacillati</taxon>
        <taxon>Actinomycetota</taxon>
        <taxon>Actinomycetes</taxon>
        <taxon>Pseudonocardiales</taxon>
        <taxon>Pseudonocardiaceae</taxon>
        <taxon>Actinokineospora</taxon>
    </lineage>
</organism>
<dbReference type="SUPFAM" id="SSF52540">
    <property type="entry name" value="P-loop containing nucleoside triphosphate hydrolases"/>
    <property type="match status" value="1"/>
</dbReference>
<dbReference type="AlphaFoldDB" id="A0A1H9WEY3"/>
<dbReference type="InterPro" id="IPR027417">
    <property type="entry name" value="P-loop_NTPase"/>
</dbReference>
<evidence type="ECO:0000313" key="1">
    <source>
        <dbReference type="EMBL" id="SES32257.1"/>
    </source>
</evidence>
<evidence type="ECO:0008006" key="3">
    <source>
        <dbReference type="Google" id="ProtNLM"/>
    </source>
</evidence>
<accession>A0A1H9WEY3</accession>
<dbReference type="EMBL" id="FOGI01000010">
    <property type="protein sequence ID" value="SES32257.1"/>
    <property type="molecule type" value="Genomic_DNA"/>
</dbReference>
<dbReference type="RefSeq" id="WP_092782672.1">
    <property type="nucleotide sequence ID" value="NZ_FOGI01000010.1"/>
</dbReference>